<dbReference type="AlphaFoldDB" id="A0A8B9I0F2"/>
<feature type="signal peptide" evidence="2">
    <location>
        <begin position="1"/>
        <end position="18"/>
    </location>
</feature>
<evidence type="ECO:0000256" key="1">
    <source>
        <dbReference type="SAM" id="MobiDB-lite"/>
    </source>
</evidence>
<name>A0A8B9I0F2_9AVES</name>
<keyword evidence="4" id="KW-1185">Reference proteome</keyword>
<evidence type="ECO:0000313" key="4">
    <source>
        <dbReference type="Proteomes" id="UP000694426"/>
    </source>
</evidence>
<feature type="chain" id="PRO_5034220551" evidence="2">
    <location>
        <begin position="19"/>
        <end position="147"/>
    </location>
</feature>
<dbReference type="Proteomes" id="UP000694426">
    <property type="component" value="Unplaced"/>
</dbReference>
<accession>A0A8B9I0F2</accession>
<evidence type="ECO:0000313" key="3">
    <source>
        <dbReference type="Ensembl" id="ENSABRP00000001652.1"/>
    </source>
</evidence>
<feature type="compositionally biased region" description="Basic and acidic residues" evidence="1">
    <location>
        <begin position="123"/>
        <end position="138"/>
    </location>
</feature>
<proteinExistence type="predicted"/>
<organism evidence="3 4">
    <name type="scientific">Anser brachyrhynchus</name>
    <name type="common">Pink-footed goose</name>
    <dbReference type="NCBI Taxonomy" id="132585"/>
    <lineage>
        <taxon>Eukaryota</taxon>
        <taxon>Metazoa</taxon>
        <taxon>Chordata</taxon>
        <taxon>Craniata</taxon>
        <taxon>Vertebrata</taxon>
        <taxon>Euteleostomi</taxon>
        <taxon>Archelosauria</taxon>
        <taxon>Archosauria</taxon>
        <taxon>Dinosauria</taxon>
        <taxon>Saurischia</taxon>
        <taxon>Theropoda</taxon>
        <taxon>Coelurosauria</taxon>
        <taxon>Aves</taxon>
        <taxon>Neognathae</taxon>
        <taxon>Galloanserae</taxon>
        <taxon>Anseriformes</taxon>
        <taxon>Anatidae</taxon>
        <taxon>Anserinae</taxon>
        <taxon>Anser</taxon>
    </lineage>
</organism>
<evidence type="ECO:0000256" key="2">
    <source>
        <dbReference type="SAM" id="SignalP"/>
    </source>
</evidence>
<dbReference type="Ensembl" id="ENSABRT00000002451.1">
    <property type="protein sequence ID" value="ENSABRP00000001652.1"/>
    <property type="gene ID" value="ENSABRG00000001680.1"/>
</dbReference>
<keyword evidence="2" id="KW-0732">Signal</keyword>
<feature type="region of interest" description="Disordered" evidence="1">
    <location>
        <begin position="123"/>
        <end position="147"/>
    </location>
</feature>
<protein>
    <submittedName>
        <fullName evidence="3">Uncharacterized protein</fullName>
    </submittedName>
</protein>
<reference evidence="3" key="1">
    <citation type="submission" date="2025-08" db="UniProtKB">
        <authorList>
            <consortium name="Ensembl"/>
        </authorList>
    </citation>
    <scope>IDENTIFICATION</scope>
</reference>
<reference evidence="3" key="2">
    <citation type="submission" date="2025-09" db="UniProtKB">
        <authorList>
            <consortium name="Ensembl"/>
        </authorList>
    </citation>
    <scope>IDENTIFICATION</scope>
</reference>
<sequence length="147" mass="15640">MLGSPLFLNVLWGHFCSSCGWERLFSAAIVSRVGWVSVLFRLEAFALKDSNKTCARPSSGSCTGLCCPVNKAADLFCVPIPGEGEGNVPLPETAAAPAGSEGLHLPEIHIPWSHSYPIPVDSRAEMAPKANEGREHNGKLGVGLRSK</sequence>